<dbReference type="PhylomeDB" id="T1IXK0"/>
<keyword evidence="12" id="KW-1185">Reference proteome</keyword>
<evidence type="ECO:0000256" key="8">
    <source>
        <dbReference type="PIRSR" id="PIRSR600175-1"/>
    </source>
</evidence>
<keyword evidence="7 10" id="KW-0472">Membrane</keyword>
<comment type="similarity">
    <text evidence="2">Belongs to the sodium:neurotransmitter symporter (SNF) (TC 2.A.22) family.</text>
</comment>
<feature type="disulfide bond" evidence="9">
    <location>
        <begin position="138"/>
        <end position="148"/>
    </location>
</feature>
<evidence type="ECO:0000256" key="7">
    <source>
        <dbReference type="ARBA" id="ARBA00023136"/>
    </source>
</evidence>
<evidence type="ECO:0000256" key="5">
    <source>
        <dbReference type="ARBA" id="ARBA00022847"/>
    </source>
</evidence>
<accession>T1IXK0</accession>
<feature type="binding site" evidence="8">
    <location>
        <position position="386"/>
    </location>
    <ligand>
        <name>Na(+)</name>
        <dbReference type="ChEBI" id="CHEBI:29101"/>
        <label>1</label>
    </ligand>
</feature>
<keyword evidence="9" id="KW-1015">Disulfide bond</keyword>
<keyword evidence="5" id="KW-0769">Symport</keyword>
<keyword evidence="4 10" id="KW-0812">Transmembrane</keyword>
<evidence type="ECO:0000313" key="12">
    <source>
        <dbReference type="Proteomes" id="UP000014500"/>
    </source>
</evidence>
<evidence type="ECO:0000313" key="11">
    <source>
        <dbReference type="EnsemblMetazoa" id="SMAR005934-PA"/>
    </source>
</evidence>
<feature type="transmembrane region" description="Helical" evidence="10">
    <location>
        <begin position="313"/>
        <end position="340"/>
    </location>
</feature>
<feature type="transmembrane region" description="Helical" evidence="10">
    <location>
        <begin position="487"/>
        <end position="507"/>
    </location>
</feature>
<feature type="transmembrane region" description="Helical" evidence="10">
    <location>
        <begin position="115"/>
        <end position="135"/>
    </location>
</feature>
<sequence>MVGKWRGICSKLSYDRDSKEKWKGSHQFVFTCIAAAYSFTTVVEFARLVFTWSGLFLFQYLILLLTVGFPMIYVESILGQFSNCSPVYVYNICPAAVGLGIGSVIYAFITSLYHYVFLLYSISYAFFSCFAELPWTACIAWWRPTENCYVFEKKLVLPFCSKMGKLNFTVGIDCREWTPSAEEFWRQYVSGGDRSEPLSFTNIKWSFAALIILFWILTYIVSSKGIAAIAKISWLLVLCTSTLLLILSIFSLTLDGAARGIAQGFTPKFPSIIKMNSWKEAAIQIIGTFNINYGIMATYSSFNNFNHKLYRDLVILCLIMVVTALCSCIFVFSVVGNLAFKLHKTMDELMPHDTWTLCFVLVPQALSNVVWPQVWSFLFFMFLSLLPFAFHFAVIQVVLTSIFDGVPVLKTVRKWVCFVYCFIATAVGLTYSTHNGKKIYEFMKIYCLPSIPFSFLFAVGKIIIVSWIYGWENFLHDVEFMLGKRHSWLLTVCLSFVDPFTILFLFIHCSCDFFLDASTTTSKYPAWVQFIGWFLILMPVLPTLIGFVCDARKHRKYKARH</sequence>
<keyword evidence="8" id="KW-0915">Sodium</keyword>
<feature type="transmembrane region" description="Helical" evidence="10">
    <location>
        <begin position="415"/>
        <end position="433"/>
    </location>
</feature>
<dbReference type="GO" id="GO:0015179">
    <property type="term" value="F:L-amino acid transmembrane transporter activity"/>
    <property type="evidence" value="ECO:0007669"/>
    <property type="project" value="TreeGrafter"/>
</dbReference>
<feature type="transmembrane region" description="Helical" evidence="10">
    <location>
        <begin position="87"/>
        <end position="109"/>
    </location>
</feature>
<keyword evidence="3" id="KW-0813">Transport</keyword>
<feature type="binding site" evidence="8">
    <location>
        <position position="36"/>
    </location>
    <ligand>
        <name>Na(+)</name>
        <dbReference type="ChEBI" id="CHEBI:29101"/>
        <label>1</label>
    </ligand>
</feature>
<feature type="transmembrane region" description="Helical" evidence="10">
    <location>
        <begin position="56"/>
        <end position="75"/>
    </location>
</feature>
<dbReference type="eggNOG" id="KOG3660">
    <property type="taxonomic scope" value="Eukaryota"/>
</dbReference>
<dbReference type="AlphaFoldDB" id="T1IXK0"/>
<evidence type="ECO:0000256" key="9">
    <source>
        <dbReference type="PIRSR" id="PIRSR600175-2"/>
    </source>
</evidence>
<proteinExistence type="inferred from homology"/>
<dbReference type="EMBL" id="JH431650">
    <property type="status" value="NOT_ANNOTATED_CDS"/>
    <property type="molecule type" value="Genomic_DNA"/>
</dbReference>
<dbReference type="SUPFAM" id="SSF161070">
    <property type="entry name" value="SNF-like"/>
    <property type="match status" value="1"/>
</dbReference>
<dbReference type="PANTHER" id="PTHR11616">
    <property type="entry name" value="SODIUM/CHLORIDE DEPENDENT TRANSPORTER"/>
    <property type="match status" value="1"/>
</dbReference>
<keyword evidence="6 10" id="KW-1133">Transmembrane helix</keyword>
<evidence type="ECO:0000256" key="6">
    <source>
        <dbReference type="ARBA" id="ARBA00022989"/>
    </source>
</evidence>
<organism evidence="11 12">
    <name type="scientific">Strigamia maritima</name>
    <name type="common">European centipede</name>
    <name type="synonym">Geophilus maritimus</name>
    <dbReference type="NCBI Taxonomy" id="126957"/>
    <lineage>
        <taxon>Eukaryota</taxon>
        <taxon>Metazoa</taxon>
        <taxon>Ecdysozoa</taxon>
        <taxon>Arthropoda</taxon>
        <taxon>Myriapoda</taxon>
        <taxon>Chilopoda</taxon>
        <taxon>Pleurostigmophora</taxon>
        <taxon>Geophilomorpha</taxon>
        <taxon>Linotaeniidae</taxon>
        <taxon>Strigamia</taxon>
    </lineage>
</organism>
<dbReference type="Pfam" id="PF00209">
    <property type="entry name" value="SNF"/>
    <property type="match status" value="1"/>
</dbReference>
<reference evidence="11" key="2">
    <citation type="submission" date="2015-02" db="UniProtKB">
        <authorList>
            <consortium name="EnsemblMetazoa"/>
        </authorList>
    </citation>
    <scope>IDENTIFICATION</scope>
</reference>
<dbReference type="EnsemblMetazoa" id="SMAR005934-RA">
    <property type="protein sequence ID" value="SMAR005934-PA"/>
    <property type="gene ID" value="SMAR005934"/>
</dbReference>
<comment type="subcellular location">
    <subcellularLocation>
        <location evidence="1">Membrane</location>
        <topology evidence="1">Multi-pass membrane protein</topology>
    </subcellularLocation>
</comment>
<dbReference type="InterPro" id="IPR000175">
    <property type="entry name" value="Na/ntran_symport"/>
</dbReference>
<feature type="transmembrane region" description="Helical" evidence="10">
    <location>
        <begin position="28"/>
        <end position="50"/>
    </location>
</feature>
<evidence type="ECO:0000256" key="1">
    <source>
        <dbReference type="ARBA" id="ARBA00004141"/>
    </source>
</evidence>
<feature type="transmembrane region" description="Helical" evidence="10">
    <location>
        <begin position="453"/>
        <end position="475"/>
    </location>
</feature>
<evidence type="ECO:0000256" key="3">
    <source>
        <dbReference type="ARBA" id="ARBA00022448"/>
    </source>
</evidence>
<feature type="transmembrane region" description="Helical" evidence="10">
    <location>
        <begin position="527"/>
        <end position="549"/>
    </location>
</feature>
<dbReference type="GO" id="GO:0005283">
    <property type="term" value="F:amino acid:sodium symporter activity"/>
    <property type="evidence" value="ECO:0007669"/>
    <property type="project" value="TreeGrafter"/>
</dbReference>
<protein>
    <recommendedName>
        <fullName evidence="13">Transporter</fullName>
    </recommendedName>
</protein>
<feature type="transmembrane region" description="Helical" evidence="10">
    <location>
        <begin position="377"/>
        <end position="403"/>
    </location>
</feature>
<dbReference type="GO" id="GO:0005886">
    <property type="term" value="C:plasma membrane"/>
    <property type="evidence" value="ECO:0007669"/>
    <property type="project" value="TreeGrafter"/>
</dbReference>
<dbReference type="InterPro" id="IPR037272">
    <property type="entry name" value="SNS_sf"/>
</dbReference>
<evidence type="ECO:0000256" key="4">
    <source>
        <dbReference type="ARBA" id="ARBA00022692"/>
    </source>
</evidence>
<dbReference type="PANTHER" id="PTHR11616:SF236">
    <property type="entry name" value="TRANSPORTER"/>
    <property type="match status" value="1"/>
</dbReference>
<reference evidence="12" key="1">
    <citation type="submission" date="2011-05" db="EMBL/GenBank/DDBJ databases">
        <authorList>
            <person name="Richards S.R."/>
            <person name="Qu J."/>
            <person name="Jiang H."/>
            <person name="Jhangiani S.N."/>
            <person name="Agravi P."/>
            <person name="Goodspeed R."/>
            <person name="Gross S."/>
            <person name="Mandapat C."/>
            <person name="Jackson L."/>
            <person name="Mathew T."/>
            <person name="Pu L."/>
            <person name="Thornton R."/>
            <person name="Saada N."/>
            <person name="Wilczek-Boney K.B."/>
            <person name="Lee S."/>
            <person name="Kovar C."/>
            <person name="Wu Y."/>
            <person name="Scherer S.E."/>
            <person name="Worley K.C."/>
            <person name="Muzny D.M."/>
            <person name="Gibbs R."/>
        </authorList>
    </citation>
    <scope>NUCLEOTIDE SEQUENCE</scope>
    <source>
        <strain evidence="12">Brora</strain>
    </source>
</reference>
<keyword evidence="8" id="KW-0479">Metal-binding</keyword>
<dbReference type="Proteomes" id="UP000014500">
    <property type="component" value="Unassembled WGS sequence"/>
</dbReference>
<evidence type="ECO:0000256" key="10">
    <source>
        <dbReference type="SAM" id="Phobius"/>
    </source>
</evidence>
<dbReference type="PROSITE" id="PS50267">
    <property type="entry name" value="NA_NEUROTRAN_SYMP_3"/>
    <property type="match status" value="1"/>
</dbReference>
<dbReference type="GO" id="GO:0089718">
    <property type="term" value="P:amino acid import across plasma membrane"/>
    <property type="evidence" value="ECO:0007669"/>
    <property type="project" value="TreeGrafter"/>
</dbReference>
<feature type="transmembrane region" description="Helical" evidence="10">
    <location>
        <begin position="203"/>
        <end position="222"/>
    </location>
</feature>
<dbReference type="GO" id="GO:0015187">
    <property type="term" value="F:glycine transmembrane transporter activity"/>
    <property type="evidence" value="ECO:0007669"/>
    <property type="project" value="TreeGrafter"/>
</dbReference>
<dbReference type="PRINTS" id="PR00176">
    <property type="entry name" value="NANEUSMPORT"/>
</dbReference>
<evidence type="ECO:0000256" key="2">
    <source>
        <dbReference type="ARBA" id="ARBA00006459"/>
    </source>
</evidence>
<evidence type="ECO:0008006" key="13">
    <source>
        <dbReference type="Google" id="ProtNLM"/>
    </source>
</evidence>
<name>T1IXK0_STRMM</name>
<dbReference type="GO" id="GO:0046872">
    <property type="term" value="F:metal ion binding"/>
    <property type="evidence" value="ECO:0007669"/>
    <property type="project" value="UniProtKB-KW"/>
</dbReference>
<dbReference type="HOGENOM" id="CLU_475962_0_0_1"/>
<dbReference type="STRING" id="126957.T1IXK0"/>
<feature type="transmembrane region" description="Helical" evidence="10">
    <location>
        <begin position="234"/>
        <end position="254"/>
    </location>
</feature>